<sequence>MKLSKQLRQFALERDGVVTAAEADVHGLDNSALRRLVGSGDWVREAYGIYRLADHPVTPRSTIRIAVLRMGGTAILSGLGAAYWHGVANSPPATVTVTATPGGHVKRVPGVRAVRRRLDGRDAVERSHLMVTGLPLSVLEGAVEGDVSVLDRALLLRRVSERQLRAVYDRRRGTVGATAMGRLLEGVGSGARSSAERLTVGLFESAGITGWIANYSSGRYIIDFAFVAERVAVEIDGMAYHRDADAFQNDRTRRNDLIAAGWTVLNFTWNDLVNHPDDVIARVVAALSAAASTQV</sequence>
<dbReference type="InterPro" id="IPR011335">
    <property type="entry name" value="Restrct_endonuc-II-like"/>
</dbReference>
<name>A0A9X3I395_9ACTN</name>
<gene>
    <name evidence="3" type="ORF">OSB52_04850</name>
</gene>
<dbReference type="EMBL" id="JAPKFM010000003">
    <property type="protein sequence ID" value="MCX2963417.1"/>
    <property type="molecule type" value="Genomic_DNA"/>
</dbReference>
<dbReference type="RefSeq" id="WP_235725289.1">
    <property type="nucleotide sequence ID" value="NZ_JAPKFM010000003.1"/>
</dbReference>
<evidence type="ECO:0000259" key="2">
    <source>
        <dbReference type="Pfam" id="PF18741"/>
    </source>
</evidence>
<comment type="caution">
    <text evidence="3">The sequence shown here is derived from an EMBL/GenBank/DDBJ whole genome shotgun (WGS) entry which is preliminary data.</text>
</comment>
<evidence type="ECO:0000313" key="3">
    <source>
        <dbReference type="EMBL" id="MCX2963417.1"/>
    </source>
</evidence>
<feature type="domain" description="Restriction endonuclease type II-like" evidence="2">
    <location>
        <begin position="212"/>
        <end position="287"/>
    </location>
</feature>
<keyword evidence="4" id="KW-1185">Reference proteome</keyword>
<evidence type="ECO:0000259" key="1">
    <source>
        <dbReference type="Pfam" id="PF13338"/>
    </source>
</evidence>
<dbReference type="AlphaFoldDB" id="A0A9X3I395"/>
<protein>
    <submittedName>
        <fullName evidence="3">Type IV toxin-antitoxin system AbiEi family antitoxin domain-containing protein</fullName>
    </submittedName>
</protein>
<evidence type="ECO:0000313" key="4">
    <source>
        <dbReference type="Proteomes" id="UP001143347"/>
    </source>
</evidence>
<dbReference type="Gene3D" id="3.40.960.10">
    <property type="entry name" value="VSR Endonuclease"/>
    <property type="match status" value="1"/>
</dbReference>
<dbReference type="Pfam" id="PF13338">
    <property type="entry name" value="AbiEi_4"/>
    <property type="match status" value="1"/>
</dbReference>
<reference evidence="3" key="1">
    <citation type="submission" date="2022-10" db="EMBL/GenBank/DDBJ databases">
        <title>WGS of marine actinomycetes from Thailand.</title>
        <authorList>
            <person name="Thawai C."/>
        </authorList>
    </citation>
    <scope>NUCLEOTIDE SEQUENCE</scope>
    <source>
        <strain evidence="3">SW21</strain>
    </source>
</reference>
<proteinExistence type="predicted"/>
<dbReference type="InterPro" id="IPR025159">
    <property type="entry name" value="AbiEi_N"/>
</dbReference>
<feature type="domain" description="AbiEi antitoxin N-terminal" evidence="1">
    <location>
        <begin position="6"/>
        <end position="53"/>
    </location>
</feature>
<organism evidence="3 4">
    <name type="scientific">Gordonia aquimaris</name>
    <dbReference type="NCBI Taxonomy" id="2984863"/>
    <lineage>
        <taxon>Bacteria</taxon>
        <taxon>Bacillati</taxon>
        <taxon>Actinomycetota</taxon>
        <taxon>Actinomycetes</taxon>
        <taxon>Mycobacteriales</taxon>
        <taxon>Gordoniaceae</taxon>
        <taxon>Gordonia</taxon>
    </lineage>
</organism>
<dbReference type="InterPro" id="IPR049468">
    <property type="entry name" value="Restrct_endonuc-II-like_dom"/>
</dbReference>
<accession>A0A9X3I395</accession>
<dbReference type="SUPFAM" id="SSF52980">
    <property type="entry name" value="Restriction endonuclease-like"/>
    <property type="match status" value="1"/>
</dbReference>
<dbReference type="Pfam" id="PF18741">
    <property type="entry name" value="MTES_1575"/>
    <property type="match status" value="1"/>
</dbReference>
<dbReference type="Proteomes" id="UP001143347">
    <property type="component" value="Unassembled WGS sequence"/>
</dbReference>